<comment type="subunit">
    <text evidence="4">Part of the Bam complex.</text>
</comment>
<keyword evidence="4" id="KW-0449">Lipoprotein</keyword>
<evidence type="ECO:0000259" key="6">
    <source>
        <dbReference type="Pfam" id="PF13360"/>
    </source>
</evidence>
<evidence type="ECO:0000313" key="8">
    <source>
        <dbReference type="Proteomes" id="UP000283077"/>
    </source>
</evidence>
<dbReference type="SMART" id="SM00564">
    <property type="entry name" value="PQQ"/>
    <property type="match status" value="6"/>
</dbReference>
<dbReference type="NCBIfam" id="NF008351">
    <property type="entry name" value="PRK11138.1"/>
    <property type="match status" value="1"/>
</dbReference>
<keyword evidence="3 4" id="KW-0998">Cell outer membrane</keyword>
<keyword evidence="8" id="KW-1185">Reference proteome</keyword>
<dbReference type="OrthoDB" id="5173551at2"/>
<dbReference type="AlphaFoldDB" id="A0A437R4V7"/>
<protein>
    <recommendedName>
        <fullName evidence="4">Outer membrane protein assembly factor BamB</fullName>
    </recommendedName>
</protein>
<dbReference type="GO" id="GO:0043165">
    <property type="term" value="P:Gram-negative-bacterium-type cell outer membrane assembly"/>
    <property type="evidence" value="ECO:0007669"/>
    <property type="project" value="UniProtKB-UniRule"/>
</dbReference>
<dbReference type="InterPro" id="IPR015943">
    <property type="entry name" value="WD40/YVTN_repeat-like_dom_sf"/>
</dbReference>
<dbReference type="GO" id="GO:0009279">
    <property type="term" value="C:cell outer membrane"/>
    <property type="evidence" value="ECO:0007669"/>
    <property type="project" value="UniProtKB-SubCell"/>
</dbReference>
<comment type="function">
    <text evidence="4">Part of the outer membrane protein assembly complex, which is involved in assembly and insertion of beta-barrel proteins into the outer membrane.</text>
</comment>
<keyword evidence="4" id="KW-0564">Palmitate</keyword>
<evidence type="ECO:0000256" key="2">
    <source>
        <dbReference type="ARBA" id="ARBA00023136"/>
    </source>
</evidence>
<dbReference type="PANTHER" id="PTHR34512">
    <property type="entry name" value="CELL SURFACE PROTEIN"/>
    <property type="match status" value="1"/>
</dbReference>
<name>A0A437R4V7_9GAMM</name>
<feature type="chain" id="PRO_5019594137" description="Outer membrane protein assembly factor BamB" evidence="5">
    <location>
        <begin position="26"/>
        <end position="399"/>
    </location>
</feature>
<dbReference type="EMBL" id="SACS01000001">
    <property type="protein sequence ID" value="RVU41808.1"/>
    <property type="molecule type" value="Genomic_DNA"/>
</dbReference>
<dbReference type="InterPro" id="IPR002372">
    <property type="entry name" value="PQQ_rpt_dom"/>
</dbReference>
<dbReference type="HAMAP" id="MF_00923">
    <property type="entry name" value="OM_assembly_BamB"/>
    <property type="match status" value="1"/>
</dbReference>
<comment type="caution">
    <text evidence="7">The sequence shown here is derived from an EMBL/GenBank/DDBJ whole genome shotgun (WGS) entry which is preliminary data.</text>
</comment>
<dbReference type="PANTHER" id="PTHR34512:SF30">
    <property type="entry name" value="OUTER MEMBRANE PROTEIN ASSEMBLY FACTOR BAMB"/>
    <property type="match status" value="1"/>
</dbReference>
<feature type="domain" description="Pyrrolo-quinoline quinone repeat" evidence="6">
    <location>
        <begin position="73"/>
        <end position="324"/>
    </location>
</feature>
<dbReference type="InterPro" id="IPR017687">
    <property type="entry name" value="BamB"/>
</dbReference>
<dbReference type="RefSeq" id="WP_127697197.1">
    <property type="nucleotide sequence ID" value="NZ_SACS01000001.1"/>
</dbReference>
<proteinExistence type="inferred from homology"/>
<dbReference type="NCBIfam" id="TIGR03300">
    <property type="entry name" value="assembly_YfgL"/>
    <property type="match status" value="1"/>
</dbReference>
<dbReference type="Gene3D" id="2.130.10.10">
    <property type="entry name" value="YVTN repeat-like/Quinoprotein amine dehydrogenase"/>
    <property type="match status" value="1"/>
</dbReference>
<dbReference type="Pfam" id="PF13360">
    <property type="entry name" value="PQQ_2"/>
    <property type="match status" value="1"/>
</dbReference>
<accession>A0A437R4V7</accession>
<dbReference type="PROSITE" id="PS51257">
    <property type="entry name" value="PROKAR_LIPOPROTEIN"/>
    <property type="match status" value="1"/>
</dbReference>
<dbReference type="Proteomes" id="UP000283077">
    <property type="component" value="Unassembled WGS sequence"/>
</dbReference>
<comment type="subcellular location">
    <subcellularLocation>
        <location evidence="4">Cell outer membrane</location>
        <topology evidence="4">Lipid-anchor</topology>
    </subcellularLocation>
</comment>
<evidence type="ECO:0000256" key="1">
    <source>
        <dbReference type="ARBA" id="ARBA00022729"/>
    </source>
</evidence>
<organism evidence="7 8">
    <name type="scientific">Rheinheimera riviphila</name>
    <dbReference type="NCBI Taxonomy" id="1834037"/>
    <lineage>
        <taxon>Bacteria</taxon>
        <taxon>Pseudomonadati</taxon>
        <taxon>Pseudomonadota</taxon>
        <taxon>Gammaproteobacteria</taxon>
        <taxon>Chromatiales</taxon>
        <taxon>Chromatiaceae</taxon>
        <taxon>Rheinheimera</taxon>
    </lineage>
</organism>
<dbReference type="GO" id="GO:0051205">
    <property type="term" value="P:protein insertion into membrane"/>
    <property type="evidence" value="ECO:0007669"/>
    <property type="project" value="UniProtKB-UniRule"/>
</dbReference>
<dbReference type="InterPro" id="IPR011047">
    <property type="entry name" value="Quinoprotein_ADH-like_sf"/>
</dbReference>
<dbReference type="InterPro" id="IPR018391">
    <property type="entry name" value="PQQ_b-propeller_rpt"/>
</dbReference>
<evidence type="ECO:0000256" key="5">
    <source>
        <dbReference type="SAM" id="SignalP"/>
    </source>
</evidence>
<evidence type="ECO:0000256" key="3">
    <source>
        <dbReference type="ARBA" id="ARBA00023237"/>
    </source>
</evidence>
<comment type="similarity">
    <text evidence="4">Belongs to the BamB family.</text>
</comment>
<keyword evidence="2 4" id="KW-0472">Membrane</keyword>
<gene>
    <name evidence="4 7" type="primary">bamB</name>
    <name evidence="7" type="ORF">EOE67_01005</name>
</gene>
<reference evidence="7 8" key="1">
    <citation type="submission" date="2019-01" db="EMBL/GenBank/DDBJ databases">
        <authorList>
            <person name="Chen W.-M."/>
        </authorList>
    </citation>
    <scope>NUCLEOTIDE SEQUENCE [LARGE SCALE GENOMIC DNA]</scope>
    <source>
        <strain evidence="7 8">KYPC3</strain>
    </source>
</reference>
<evidence type="ECO:0000256" key="4">
    <source>
        <dbReference type="HAMAP-Rule" id="MF_00923"/>
    </source>
</evidence>
<sequence>MKLSVKPVGVAVLLLLALSACSSKEDDEPTLPEITNKVEPQEVWSSSVGDGIDHYDVQLKPAIFDNKVFAASRDGEVAAFDLSSGSELWSIDLRDGDDAPLFGGWSHWWNGRSAKIGGAVSVGFDKVLVGTEDGVVVALNPLTGEKVWSVKVGGEVLAAPVAAEGLVLVSTGGGRIFALQPDTGEQRWMHETENGLLTLRGISQVAAANGGVVFGTGNGKVGALISDKGVPAWEEPVALAKGATDLARIIDVDATPIVHDGKVFAIAYNGQLVALDLRTGREVWKREYASFRAMTLEDDVLYLVDSVGKMYAIDARSGLETWAQLVLHRHFVTAPTVYKKYLVVGDAEGNLHWFDKTNGEYLARHEFDSSGFYAEAVATSEYLLLQSRNGELTLLNLPE</sequence>
<keyword evidence="1 4" id="KW-0732">Signal</keyword>
<feature type="signal peptide" evidence="5">
    <location>
        <begin position="1"/>
        <end position="25"/>
    </location>
</feature>
<dbReference type="SUPFAM" id="SSF50998">
    <property type="entry name" value="Quinoprotein alcohol dehydrogenase-like"/>
    <property type="match status" value="1"/>
</dbReference>
<evidence type="ECO:0000313" key="7">
    <source>
        <dbReference type="EMBL" id="RVU41808.1"/>
    </source>
</evidence>